<sequence length="260" mass="29018">MQFDLIAHLSLPSFLSSRHQLKQALKKMEVSQTTFVGPPTPEGARENVTLAILPDLFVTFISPEPKVNPHYEQVKKESEESMRKTLWKNLSEQEVGKRCAADFCFFSAIMCPDVDKEKFRTVCDWIYWVFEFDDQFDEGELGKDQQKGKAEVARMVSVFGGEGEYKSLSRRPRPMARHFPSFLADNASKKFGAAVSSATASGIASRAAVEERATSIEDATPLQQVFRSIWERVKQVCAPAQYVLPCVATITHAGTVIASG</sequence>
<dbReference type="EMBL" id="AHHD01000045">
    <property type="protein sequence ID" value="EKG21621.1"/>
    <property type="molecule type" value="Genomic_DNA"/>
</dbReference>
<comment type="caution">
    <text evidence="1">The sequence shown here is derived from an EMBL/GenBank/DDBJ whole genome shotgun (WGS) entry which is preliminary data.</text>
</comment>
<organism evidence="1 2">
    <name type="scientific">Macrophomina phaseolina (strain MS6)</name>
    <name type="common">Charcoal rot fungus</name>
    <dbReference type="NCBI Taxonomy" id="1126212"/>
    <lineage>
        <taxon>Eukaryota</taxon>
        <taxon>Fungi</taxon>
        <taxon>Dikarya</taxon>
        <taxon>Ascomycota</taxon>
        <taxon>Pezizomycotina</taxon>
        <taxon>Dothideomycetes</taxon>
        <taxon>Dothideomycetes incertae sedis</taxon>
        <taxon>Botryosphaeriales</taxon>
        <taxon>Botryosphaeriaceae</taxon>
        <taxon>Macrophomina</taxon>
    </lineage>
</organism>
<dbReference type="VEuPathDB" id="FungiDB:MPH_01055"/>
<dbReference type="InParanoid" id="K2RGG0"/>
<name>K2RGG0_MACPH</name>
<dbReference type="SUPFAM" id="SSF48576">
    <property type="entry name" value="Terpenoid synthases"/>
    <property type="match status" value="1"/>
</dbReference>
<proteinExistence type="predicted"/>
<evidence type="ECO:0000313" key="2">
    <source>
        <dbReference type="Proteomes" id="UP000007129"/>
    </source>
</evidence>
<gene>
    <name evidence="1" type="ORF">MPH_01055</name>
</gene>
<dbReference type="Gene3D" id="1.10.600.10">
    <property type="entry name" value="Farnesyl Diphosphate Synthase"/>
    <property type="match status" value="1"/>
</dbReference>
<dbReference type="OrthoDB" id="2861623at2759"/>
<reference evidence="1 2" key="1">
    <citation type="journal article" date="2012" name="BMC Genomics">
        <title>Tools to kill: Genome of one of the most destructive plant pathogenic fungi Macrophomina phaseolina.</title>
        <authorList>
            <person name="Islam M.S."/>
            <person name="Haque M.S."/>
            <person name="Islam M.M."/>
            <person name="Emdad E.M."/>
            <person name="Halim A."/>
            <person name="Hossen Q.M.M."/>
            <person name="Hossain M.Z."/>
            <person name="Ahmed B."/>
            <person name="Rahim S."/>
            <person name="Rahman M.S."/>
            <person name="Alam M.M."/>
            <person name="Hou S."/>
            <person name="Wan X."/>
            <person name="Saito J.A."/>
            <person name="Alam M."/>
        </authorList>
    </citation>
    <scope>NUCLEOTIDE SEQUENCE [LARGE SCALE GENOMIC DNA]</scope>
    <source>
        <strain evidence="1 2">MS6</strain>
    </source>
</reference>
<dbReference type="HOGENOM" id="CLU_1069873_0_0_1"/>
<dbReference type="InterPro" id="IPR008949">
    <property type="entry name" value="Isoprenoid_synthase_dom_sf"/>
</dbReference>
<accession>K2RGG0</accession>
<protein>
    <submittedName>
        <fullName evidence="1">Terpenoid synthase</fullName>
    </submittedName>
</protein>
<dbReference type="Proteomes" id="UP000007129">
    <property type="component" value="Unassembled WGS sequence"/>
</dbReference>
<dbReference type="STRING" id="1126212.K2RGG0"/>
<evidence type="ECO:0000313" key="1">
    <source>
        <dbReference type="EMBL" id="EKG21621.1"/>
    </source>
</evidence>
<dbReference type="AlphaFoldDB" id="K2RGG0"/>